<dbReference type="PROSITE" id="PS50011">
    <property type="entry name" value="PROTEIN_KINASE_DOM"/>
    <property type="match status" value="1"/>
</dbReference>
<dbReference type="Gene3D" id="1.10.510.10">
    <property type="entry name" value="Transferase(Phosphotransferase) domain 1"/>
    <property type="match status" value="1"/>
</dbReference>
<keyword evidence="9" id="KW-0067">ATP-binding</keyword>
<organism evidence="14 15">
    <name type="scientific">Marmota monax</name>
    <name type="common">Woodchuck</name>
    <dbReference type="NCBI Taxonomy" id="9995"/>
    <lineage>
        <taxon>Eukaryota</taxon>
        <taxon>Metazoa</taxon>
        <taxon>Chordata</taxon>
        <taxon>Craniata</taxon>
        <taxon>Vertebrata</taxon>
        <taxon>Euteleostomi</taxon>
        <taxon>Mammalia</taxon>
        <taxon>Eutheria</taxon>
        <taxon>Euarchontoglires</taxon>
        <taxon>Glires</taxon>
        <taxon>Rodentia</taxon>
        <taxon>Sciuromorpha</taxon>
        <taxon>Sciuridae</taxon>
        <taxon>Xerinae</taxon>
        <taxon>Marmotini</taxon>
        <taxon>Marmota</taxon>
    </lineage>
</organism>
<comment type="subcellular location">
    <subcellularLocation>
        <location evidence="1">Cytoplasm</location>
        <location evidence="1">Cytoskeleton</location>
        <location evidence="1">Spindle</location>
    </subcellularLocation>
</comment>
<evidence type="ECO:0000313" key="15">
    <source>
        <dbReference type="Proteomes" id="UP000335636"/>
    </source>
</evidence>
<dbReference type="GO" id="GO:0004674">
    <property type="term" value="F:protein serine/threonine kinase activity"/>
    <property type="evidence" value="ECO:0007669"/>
    <property type="project" value="UniProtKB-KW"/>
</dbReference>
<evidence type="ECO:0000256" key="12">
    <source>
        <dbReference type="ARBA" id="ARBA00048679"/>
    </source>
</evidence>
<dbReference type="PANTHER" id="PTHR24350">
    <property type="entry name" value="SERINE/THREONINE-PROTEIN KINASE IAL-RELATED"/>
    <property type="match status" value="1"/>
</dbReference>
<evidence type="ECO:0000256" key="4">
    <source>
        <dbReference type="ARBA" id="ARBA00022618"/>
    </source>
</evidence>
<keyword evidence="3" id="KW-0723">Serine/threonine-protein kinase</keyword>
<sequence>MLSQIMLATYRNPPYVSLAARMLIRQMLTLDPQKRPTAKQILQHPWLTQGNQDLPHDYSEPIPIRPDPEILTTMFDMGYDLRKTW</sequence>
<keyword evidence="5" id="KW-0808">Transferase</keyword>
<dbReference type="EMBL" id="CABDUW010027237">
    <property type="protein sequence ID" value="VTJ92431.1"/>
    <property type="molecule type" value="Genomic_DNA"/>
</dbReference>
<evidence type="ECO:0000313" key="14">
    <source>
        <dbReference type="EMBL" id="VTJ92431.1"/>
    </source>
</evidence>
<dbReference type="Proteomes" id="UP000335636">
    <property type="component" value="Unassembled WGS sequence"/>
</dbReference>
<evidence type="ECO:0000256" key="3">
    <source>
        <dbReference type="ARBA" id="ARBA00022527"/>
    </source>
</evidence>
<comment type="caution">
    <text evidence="14">The sequence shown here is derived from an EMBL/GenBank/DDBJ whole genome shotgun (WGS) entry which is preliminary data.</text>
</comment>
<dbReference type="InterPro" id="IPR011009">
    <property type="entry name" value="Kinase-like_dom_sf"/>
</dbReference>
<evidence type="ECO:0000259" key="13">
    <source>
        <dbReference type="PROSITE" id="PS50011"/>
    </source>
</evidence>
<dbReference type="InterPro" id="IPR030616">
    <property type="entry name" value="Aur-like"/>
</dbReference>
<protein>
    <recommendedName>
        <fullName evidence="2">non-specific serine/threonine protein kinase</fullName>
        <ecNumber evidence="2">2.7.11.1</ecNumber>
    </recommendedName>
</protein>
<evidence type="ECO:0000256" key="10">
    <source>
        <dbReference type="ARBA" id="ARBA00023306"/>
    </source>
</evidence>
<dbReference type="GO" id="GO:0051301">
    <property type="term" value="P:cell division"/>
    <property type="evidence" value="ECO:0007669"/>
    <property type="project" value="UniProtKB-KW"/>
</dbReference>
<keyword evidence="7" id="KW-0498">Mitosis</keyword>
<dbReference type="EC" id="2.7.11.1" evidence="2"/>
<proteinExistence type="predicted"/>
<comment type="catalytic activity">
    <reaction evidence="11">
        <text>L-threonyl-[protein] + ATP = O-phospho-L-threonyl-[protein] + ADP + H(+)</text>
        <dbReference type="Rhea" id="RHEA:46608"/>
        <dbReference type="Rhea" id="RHEA-COMP:11060"/>
        <dbReference type="Rhea" id="RHEA-COMP:11605"/>
        <dbReference type="ChEBI" id="CHEBI:15378"/>
        <dbReference type="ChEBI" id="CHEBI:30013"/>
        <dbReference type="ChEBI" id="CHEBI:30616"/>
        <dbReference type="ChEBI" id="CHEBI:61977"/>
        <dbReference type="ChEBI" id="CHEBI:456216"/>
        <dbReference type="EC" id="2.7.11.1"/>
    </reaction>
</comment>
<feature type="non-terminal residue" evidence="14">
    <location>
        <position position="85"/>
    </location>
</feature>
<evidence type="ECO:0000256" key="11">
    <source>
        <dbReference type="ARBA" id="ARBA00047899"/>
    </source>
</evidence>
<name>A0A5E4DJN6_MARMO</name>
<evidence type="ECO:0000256" key="9">
    <source>
        <dbReference type="ARBA" id="ARBA00022840"/>
    </source>
</evidence>
<dbReference type="GO" id="GO:0005524">
    <property type="term" value="F:ATP binding"/>
    <property type="evidence" value="ECO:0007669"/>
    <property type="project" value="UniProtKB-KW"/>
</dbReference>
<reference evidence="14" key="1">
    <citation type="submission" date="2019-04" db="EMBL/GenBank/DDBJ databases">
        <authorList>
            <person name="Alioto T."/>
            <person name="Alioto T."/>
        </authorList>
    </citation>
    <scope>NUCLEOTIDE SEQUENCE [LARGE SCALE GENOMIC DNA]</scope>
</reference>
<keyword evidence="15" id="KW-1185">Reference proteome</keyword>
<keyword evidence="6" id="KW-0547">Nucleotide-binding</keyword>
<keyword evidence="4" id="KW-0132">Cell division</keyword>
<evidence type="ECO:0000256" key="8">
    <source>
        <dbReference type="ARBA" id="ARBA00022777"/>
    </source>
</evidence>
<feature type="domain" description="Protein kinase" evidence="13">
    <location>
        <begin position="1"/>
        <end position="47"/>
    </location>
</feature>
<evidence type="ECO:0000256" key="7">
    <source>
        <dbReference type="ARBA" id="ARBA00022776"/>
    </source>
</evidence>
<dbReference type="InterPro" id="IPR000719">
    <property type="entry name" value="Prot_kinase_dom"/>
</dbReference>
<keyword evidence="8" id="KW-0418">Kinase</keyword>
<evidence type="ECO:0000256" key="1">
    <source>
        <dbReference type="ARBA" id="ARBA00004186"/>
    </source>
</evidence>
<comment type="catalytic activity">
    <reaction evidence="12">
        <text>L-seryl-[protein] + ATP = O-phospho-L-seryl-[protein] + ADP + H(+)</text>
        <dbReference type="Rhea" id="RHEA:17989"/>
        <dbReference type="Rhea" id="RHEA-COMP:9863"/>
        <dbReference type="Rhea" id="RHEA-COMP:11604"/>
        <dbReference type="ChEBI" id="CHEBI:15378"/>
        <dbReference type="ChEBI" id="CHEBI:29999"/>
        <dbReference type="ChEBI" id="CHEBI:30616"/>
        <dbReference type="ChEBI" id="CHEBI:83421"/>
        <dbReference type="ChEBI" id="CHEBI:456216"/>
        <dbReference type="EC" id="2.7.11.1"/>
    </reaction>
</comment>
<accession>A0A5E4DJN6</accession>
<evidence type="ECO:0000256" key="6">
    <source>
        <dbReference type="ARBA" id="ARBA00022741"/>
    </source>
</evidence>
<evidence type="ECO:0000256" key="2">
    <source>
        <dbReference type="ARBA" id="ARBA00012513"/>
    </source>
</evidence>
<evidence type="ECO:0000256" key="5">
    <source>
        <dbReference type="ARBA" id="ARBA00022679"/>
    </source>
</evidence>
<dbReference type="AlphaFoldDB" id="A0A5E4DJN6"/>
<dbReference type="GO" id="GO:0005819">
    <property type="term" value="C:spindle"/>
    <property type="evidence" value="ECO:0007669"/>
    <property type="project" value="UniProtKB-SubCell"/>
</dbReference>
<dbReference type="SUPFAM" id="SSF56112">
    <property type="entry name" value="Protein kinase-like (PK-like)"/>
    <property type="match status" value="1"/>
</dbReference>
<keyword evidence="10" id="KW-0131">Cell cycle</keyword>
<gene>
    <name evidence="14" type="ORF">MONAX_5E023526</name>
</gene>